<dbReference type="Proteomes" id="UP000680866">
    <property type="component" value="Chromosome"/>
</dbReference>
<evidence type="ECO:0000313" key="2">
    <source>
        <dbReference type="Proteomes" id="UP000680866"/>
    </source>
</evidence>
<dbReference type="AlphaFoldDB" id="A0A810NBK4"/>
<name>A0A810NBK4_9ACTN</name>
<protein>
    <submittedName>
        <fullName evidence="1">Uncharacterized protein</fullName>
    </submittedName>
</protein>
<gene>
    <name evidence="1" type="ORF">Prubr_67750</name>
</gene>
<dbReference type="RefSeq" id="WP_212819247.1">
    <property type="nucleotide sequence ID" value="NZ_AP023359.1"/>
</dbReference>
<reference evidence="1" key="1">
    <citation type="submission" date="2020-08" db="EMBL/GenBank/DDBJ databases">
        <title>Whole genome shotgun sequence of Polymorphospora rubra NBRC 101157.</title>
        <authorList>
            <person name="Komaki H."/>
            <person name="Tamura T."/>
        </authorList>
    </citation>
    <scope>NUCLEOTIDE SEQUENCE</scope>
    <source>
        <strain evidence="1">NBRC 101157</strain>
    </source>
</reference>
<keyword evidence="2" id="KW-1185">Reference proteome</keyword>
<proteinExistence type="predicted"/>
<sequence>MTFWVHYVVPPGAAGDRMSLPTGDEVIGFAQTLDVDRGERMVEFSILAVGDGHQIATDIDCTALLRGRAEEVAAARAADAWVLDFAPRAVRIHELLLHRWYEVCSESHRSSVEAMERWLTAHDPARDYWAPLGAATTPLKGRG</sequence>
<dbReference type="KEGG" id="pry:Prubr_67750"/>
<accession>A0A810NBK4</accession>
<organism evidence="1 2">
    <name type="scientific">Polymorphospora rubra</name>
    <dbReference type="NCBI Taxonomy" id="338584"/>
    <lineage>
        <taxon>Bacteria</taxon>
        <taxon>Bacillati</taxon>
        <taxon>Actinomycetota</taxon>
        <taxon>Actinomycetes</taxon>
        <taxon>Micromonosporales</taxon>
        <taxon>Micromonosporaceae</taxon>
        <taxon>Polymorphospora</taxon>
    </lineage>
</organism>
<evidence type="ECO:0000313" key="1">
    <source>
        <dbReference type="EMBL" id="BCJ69754.1"/>
    </source>
</evidence>
<dbReference type="EMBL" id="AP023359">
    <property type="protein sequence ID" value="BCJ69754.1"/>
    <property type="molecule type" value="Genomic_DNA"/>
</dbReference>